<dbReference type="Proteomes" id="UP000466442">
    <property type="component" value="Unassembled WGS sequence"/>
</dbReference>
<organism evidence="1 2">
    <name type="scientific">Apolygus lucorum</name>
    <name type="common">Small green plant bug</name>
    <name type="synonym">Lygocoris lucorum</name>
    <dbReference type="NCBI Taxonomy" id="248454"/>
    <lineage>
        <taxon>Eukaryota</taxon>
        <taxon>Metazoa</taxon>
        <taxon>Ecdysozoa</taxon>
        <taxon>Arthropoda</taxon>
        <taxon>Hexapoda</taxon>
        <taxon>Insecta</taxon>
        <taxon>Pterygota</taxon>
        <taxon>Neoptera</taxon>
        <taxon>Paraneoptera</taxon>
        <taxon>Hemiptera</taxon>
        <taxon>Heteroptera</taxon>
        <taxon>Panheteroptera</taxon>
        <taxon>Cimicomorpha</taxon>
        <taxon>Miridae</taxon>
        <taxon>Mirini</taxon>
        <taxon>Apolygus</taxon>
    </lineage>
</organism>
<proteinExistence type="predicted"/>
<comment type="caution">
    <text evidence="1">The sequence shown here is derived from an EMBL/GenBank/DDBJ whole genome shotgun (WGS) entry which is preliminary data.</text>
</comment>
<protein>
    <submittedName>
        <fullName evidence="1">Uncharacterized protein</fullName>
    </submittedName>
</protein>
<name>A0A6A4IPN9_APOLU</name>
<dbReference type="EMBL" id="WIXP02000015">
    <property type="protein sequence ID" value="KAF6198777.1"/>
    <property type="molecule type" value="Genomic_DNA"/>
</dbReference>
<gene>
    <name evidence="1" type="ORF">GE061_006799</name>
</gene>
<dbReference type="AlphaFoldDB" id="A0A6A4IPN9"/>
<accession>A0A6A4IPN9</accession>
<keyword evidence="2" id="KW-1185">Reference proteome</keyword>
<evidence type="ECO:0000313" key="2">
    <source>
        <dbReference type="Proteomes" id="UP000466442"/>
    </source>
</evidence>
<reference evidence="1" key="1">
    <citation type="journal article" date="2021" name="Mol. Ecol. Resour.">
        <title>Apolygus lucorum genome provides insights into omnivorousness and mesophyll feeding.</title>
        <authorList>
            <person name="Liu Y."/>
            <person name="Liu H."/>
            <person name="Wang H."/>
            <person name="Huang T."/>
            <person name="Liu B."/>
            <person name="Yang B."/>
            <person name="Yin L."/>
            <person name="Li B."/>
            <person name="Zhang Y."/>
            <person name="Zhang S."/>
            <person name="Jiang F."/>
            <person name="Zhang X."/>
            <person name="Ren Y."/>
            <person name="Wang B."/>
            <person name="Wang S."/>
            <person name="Lu Y."/>
            <person name="Wu K."/>
            <person name="Fan W."/>
            <person name="Wang G."/>
        </authorList>
    </citation>
    <scope>NUCLEOTIDE SEQUENCE</scope>
    <source>
        <strain evidence="1">12Hb</strain>
    </source>
</reference>
<sequence length="172" mass="18871">MFARKACSCSRLIHPMSVFRRIIKEMLVRRPLSVKAPFTMLEHLPRAFVRGSGSEPEQSLRAEQCSPGRLARARVNLNSPFELSNVRPEGLLVLEADPPDVGFPTDHQRDARSSPAQCKSLVYIATDCQKCSESVNFGACAIVLVENPQNLKLDRECSVLDALGCSSSVNGA</sequence>
<evidence type="ECO:0000313" key="1">
    <source>
        <dbReference type="EMBL" id="KAF6198777.1"/>
    </source>
</evidence>